<protein>
    <submittedName>
        <fullName evidence="3">Nitroreductase</fullName>
    </submittedName>
</protein>
<evidence type="ECO:0000259" key="2">
    <source>
        <dbReference type="Pfam" id="PF00881"/>
    </source>
</evidence>
<organism evidence="3 4">
    <name type="scientific">Microbacterium lacticum</name>
    <dbReference type="NCBI Taxonomy" id="33885"/>
    <lineage>
        <taxon>Bacteria</taxon>
        <taxon>Bacillati</taxon>
        <taxon>Actinomycetota</taxon>
        <taxon>Actinomycetes</taxon>
        <taxon>Micrococcales</taxon>
        <taxon>Microbacteriaceae</taxon>
        <taxon>Microbacterium</taxon>
    </lineage>
</organism>
<dbReference type="EMBL" id="VFPS01000002">
    <property type="protein sequence ID" value="TQM98598.1"/>
    <property type="molecule type" value="Genomic_DNA"/>
</dbReference>
<feature type="region of interest" description="Disordered" evidence="1">
    <location>
        <begin position="203"/>
        <end position="281"/>
    </location>
</feature>
<feature type="compositionally biased region" description="Basic and acidic residues" evidence="1">
    <location>
        <begin position="237"/>
        <end position="268"/>
    </location>
</feature>
<dbReference type="AlphaFoldDB" id="A0A4Y3UNY3"/>
<evidence type="ECO:0000313" key="4">
    <source>
        <dbReference type="Proteomes" id="UP000319804"/>
    </source>
</evidence>
<proteinExistence type="predicted"/>
<dbReference type="SUPFAM" id="SSF55469">
    <property type="entry name" value="FMN-dependent nitroreductase-like"/>
    <property type="match status" value="1"/>
</dbReference>
<keyword evidence="4" id="KW-1185">Reference proteome</keyword>
<evidence type="ECO:0000256" key="1">
    <source>
        <dbReference type="SAM" id="MobiDB-lite"/>
    </source>
</evidence>
<accession>A0A4Y3UNY3</accession>
<comment type="caution">
    <text evidence="3">The sequence shown here is derived from an EMBL/GenBank/DDBJ whole genome shotgun (WGS) entry which is preliminary data.</text>
</comment>
<dbReference type="InterPro" id="IPR029479">
    <property type="entry name" value="Nitroreductase"/>
</dbReference>
<dbReference type="InterPro" id="IPR000415">
    <property type="entry name" value="Nitroreductase-like"/>
</dbReference>
<feature type="domain" description="Nitroreductase" evidence="2">
    <location>
        <begin position="13"/>
        <end position="159"/>
    </location>
</feature>
<name>A0A4Y3UNY3_9MICO</name>
<reference evidence="3 4" key="1">
    <citation type="submission" date="2019-06" db="EMBL/GenBank/DDBJ databases">
        <title>Sequencing the genomes of 1000 actinobacteria strains.</title>
        <authorList>
            <person name="Klenk H.-P."/>
        </authorList>
    </citation>
    <scope>NUCLEOTIDE SEQUENCE [LARGE SCALE GENOMIC DNA]</scope>
    <source>
        <strain evidence="3 4">DSM 20427</strain>
    </source>
</reference>
<dbReference type="InterPro" id="IPR052530">
    <property type="entry name" value="NAD(P)H_nitroreductase"/>
</dbReference>
<dbReference type="Gene3D" id="3.40.109.10">
    <property type="entry name" value="NADH Oxidase"/>
    <property type="match status" value="1"/>
</dbReference>
<sequence>MSDQSPRPALEAVRARRSWSKVTDASPTRAELVTLLSAAGRVADHSSLRPWRVIELRGDDRLVLGAAIGEASGDRKPSTKPLRAPLLLAIVASYKKSDKVPRWEQEAVASGVAHALSLLLDEAGWGVIWRTGGYTRTAAVAAAHGLGPDEDLLGWLYVGGKPDGAKPGHRKAVDARAHLTRMPGVTTLPDELVASRAADQAHAAAQKAADAQRRADKKQAKKAAKAQQPVDWAQKAAKAEKKARHADAKARKAARHAEKRAVKAERARVRAAAAEPDAVDG</sequence>
<dbReference type="GO" id="GO:0016491">
    <property type="term" value="F:oxidoreductase activity"/>
    <property type="evidence" value="ECO:0007669"/>
    <property type="project" value="InterPro"/>
</dbReference>
<evidence type="ECO:0000313" key="3">
    <source>
        <dbReference type="EMBL" id="TQM98598.1"/>
    </source>
</evidence>
<dbReference type="Pfam" id="PF00881">
    <property type="entry name" value="Nitroreductase"/>
    <property type="match status" value="1"/>
</dbReference>
<dbReference type="Proteomes" id="UP000319804">
    <property type="component" value="Unassembled WGS sequence"/>
</dbReference>
<dbReference type="PANTHER" id="PTHR43821">
    <property type="entry name" value="NAD(P)H NITROREDUCTASE YDJA-RELATED"/>
    <property type="match status" value="1"/>
</dbReference>
<dbReference type="PANTHER" id="PTHR43821:SF1">
    <property type="entry name" value="NAD(P)H NITROREDUCTASE YDJA-RELATED"/>
    <property type="match status" value="1"/>
</dbReference>
<gene>
    <name evidence="3" type="ORF">FHX68_1292</name>
</gene>